<dbReference type="EMBL" id="RQTE01000254">
    <property type="protein sequence ID" value="RZI00573.1"/>
    <property type="molecule type" value="Genomic_DNA"/>
</dbReference>
<keyword evidence="2 6" id="KW-0694">RNA-binding</keyword>
<dbReference type="AlphaFoldDB" id="A0A143P8Y3"/>
<comment type="function">
    <text evidence="6">Forms an intersubunit bridge (bridge B4) with the 23S rRNA of the 50S subunit in the ribosome.</text>
</comment>
<dbReference type="GO" id="GO:0006412">
    <property type="term" value="P:translation"/>
    <property type="evidence" value="ECO:0007669"/>
    <property type="project" value="UniProtKB-UniRule"/>
</dbReference>
<organism evidence="10 11">
    <name type="scientific">Staphylococcus condimenti</name>
    <dbReference type="NCBI Taxonomy" id="70255"/>
    <lineage>
        <taxon>Bacteria</taxon>
        <taxon>Bacillati</taxon>
        <taxon>Bacillota</taxon>
        <taxon>Bacilli</taxon>
        <taxon>Bacillales</taxon>
        <taxon>Staphylococcaceae</taxon>
        <taxon>Staphylococcus</taxon>
    </lineage>
</organism>
<keyword evidence="3 6" id="KW-0689">Ribosomal protein</keyword>
<dbReference type="PANTHER" id="PTHR23321">
    <property type="entry name" value="RIBOSOMAL PROTEIN S15, BACTERIAL AND ORGANELLAR"/>
    <property type="match status" value="1"/>
</dbReference>
<dbReference type="Gene3D" id="6.10.250.3130">
    <property type="match status" value="1"/>
</dbReference>
<dbReference type="InterPro" id="IPR005290">
    <property type="entry name" value="Ribosomal_uS15_bac-type"/>
</dbReference>
<evidence type="ECO:0000256" key="1">
    <source>
        <dbReference type="ARBA" id="ARBA00022730"/>
    </source>
</evidence>
<evidence type="ECO:0000256" key="6">
    <source>
        <dbReference type="HAMAP-Rule" id="MF_01343"/>
    </source>
</evidence>
<dbReference type="PROSITE" id="PS00362">
    <property type="entry name" value="RIBOSOMAL_S15"/>
    <property type="match status" value="1"/>
</dbReference>
<dbReference type="Pfam" id="PF00312">
    <property type="entry name" value="Ribosomal_S15"/>
    <property type="match status" value="1"/>
</dbReference>
<protein>
    <recommendedName>
        <fullName evidence="6">Small ribosomal subunit protein uS15</fullName>
    </recommendedName>
</protein>
<dbReference type="GO" id="GO:0003735">
    <property type="term" value="F:structural constituent of ribosome"/>
    <property type="evidence" value="ECO:0007669"/>
    <property type="project" value="InterPro"/>
</dbReference>
<dbReference type="HAMAP" id="MF_01343_B">
    <property type="entry name" value="Ribosomal_uS15_B"/>
    <property type="match status" value="1"/>
</dbReference>
<comment type="function">
    <text evidence="6 8">One of the primary rRNA binding proteins, it binds directly to 16S rRNA where it helps nucleate assembly of the platform of the 30S subunit by binding and bridging several RNA helices of the 16S rRNA.</text>
</comment>
<dbReference type="InterPro" id="IPR000589">
    <property type="entry name" value="Ribosomal_uS15"/>
</dbReference>
<dbReference type="SMART" id="SM01387">
    <property type="entry name" value="Ribosomal_S15"/>
    <property type="match status" value="1"/>
</dbReference>
<evidence type="ECO:0000313" key="12">
    <source>
        <dbReference type="Proteomes" id="UP000595942"/>
    </source>
</evidence>
<comment type="similarity">
    <text evidence="6 7">Belongs to the universal ribosomal protein uS15 family.</text>
</comment>
<evidence type="ECO:0000313" key="10">
    <source>
        <dbReference type="EMBL" id="RZI00573.1"/>
    </source>
</evidence>
<evidence type="ECO:0000256" key="5">
    <source>
        <dbReference type="ARBA" id="ARBA00064542"/>
    </source>
</evidence>
<dbReference type="GO" id="GO:0022627">
    <property type="term" value="C:cytosolic small ribosomal subunit"/>
    <property type="evidence" value="ECO:0007669"/>
    <property type="project" value="TreeGrafter"/>
</dbReference>
<dbReference type="OrthoDB" id="9799262at2"/>
<evidence type="ECO:0000256" key="7">
    <source>
        <dbReference type="RuleBase" id="RU003919"/>
    </source>
</evidence>
<dbReference type="CDD" id="cd00353">
    <property type="entry name" value="Ribosomal_S15p_S13e"/>
    <property type="match status" value="1"/>
</dbReference>
<dbReference type="SUPFAM" id="SSF47060">
    <property type="entry name" value="S15/NS1 RNA-binding domain"/>
    <property type="match status" value="1"/>
</dbReference>
<dbReference type="Proteomes" id="UP000595942">
    <property type="component" value="Chromosome"/>
</dbReference>
<evidence type="ECO:0000256" key="4">
    <source>
        <dbReference type="ARBA" id="ARBA00023274"/>
    </source>
</evidence>
<evidence type="ECO:0000256" key="8">
    <source>
        <dbReference type="RuleBase" id="RU004524"/>
    </source>
</evidence>
<reference evidence="10 11" key="1">
    <citation type="submission" date="2018-11" db="EMBL/GenBank/DDBJ databases">
        <title>Genomic profiling of Staphylococcus species from a Poultry farm system in KwaZulu-Natal, South Africa.</title>
        <authorList>
            <person name="Amoako D.G."/>
            <person name="Somboro A.M."/>
            <person name="Abia A.L.K."/>
            <person name="Bester L.A."/>
            <person name="Essack S.Y."/>
        </authorList>
    </citation>
    <scope>NUCLEOTIDE SEQUENCE [LARGE SCALE GENOMIC DNA]</scope>
    <source>
        <strain evidence="10 11">SA11</strain>
    </source>
</reference>
<evidence type="ECO:0000256" key="3">
    <source>
        <dbReference type="ARBA" id="ARBA00022980"/>
    </source>
</evidence>
<dbReference type="RefSeq" id="WP_047131225.1">
    <property type="nucleotide sequence ID" value="NZ_CP015114.1"/>
</dbReference>
<accession>A0A143P8Y3</accession>
<dbReference type="EMBL" id="CP068073">
    <property type="protein sequence ID" value="QQS83276.1"/>
    <property type="molecule type" value="Genomic_DNA"/>
</dbReference>
<evidence type="ECO:0000256" key="2">
    <source>
        <dbReference type="ARBA" id="ARBA00022884"/>
    </source>
</evidence>
<gene>
    <name evidence="6 9" type="primary">rpsO</name>
    <name evidence="10" type="ORF">EIG99_11155</name>
    <name evidence="9" type="ORF">I6J05_02845</name>
</gene>
<evidence type="ECO:0000313" key="11">
    <source>
        <dbReference type="Proteomes" id="UP000293854"/>
    </source>
</evidence>
<dbReference type="NCBIfam" id="TIGR00952">
    <property type="entry name" value="S15_bact"/>
    <property type="match status" value="1"/>
</dbReference>
<keyword evidence="1 6" id="KW-0699">rRNA-binding</keyword>
<dbReference type="PANTHER" id="PTHR23321:SF26">
    <property type="entry name" value="SMALL RIBOSOMAL SUBUNIT PROTEIN US15M"/>
    <property type="match status" value="1"/>
</dbReference>
<dbReference type="GeneID" id="93726793"/>
<comment type="subunit">
    <text evidence="5 6">Part of the 30S ribosomal subunit. Forms a bridge to the 50S subunit in the 70S ribosome, contacting the 23S rRNA.</text>
</comment>
<dbReference type="GO" id="GO:0019843">
    <property type="term" value="F:rRNA binding"/>
    <property type="evidence" value="ECO:0007669"/>
    <property type="project" value="UniProtKB-UniRule"/>
</dbReference>
<dbReference type="KEGG" id="scv:A4G25_02870"/>
<keyword evidence="4 6" id="KW-0687">Ribonucleoprotein</keyword>
<dbReference type="Gene3D" id="1.10.287.10">
    <property type="entry name" value="S15/NS1, RNA-binding"/>
    <property type="match status" value="1"/>
</dbReference>
<dbReference type="Proteomes" id="UP000293854">
    <property type="component" value="Unassembled WGS sequence"/>
</dbReference>
<sequence length="89" mass="10650">MAISQERKDEIIKEYRVHETDTGSPEVQIAVLTAEINALNDHLRTHKKDHHSRRGLLKMVGRRRHLLNYLRKKDIQRYRELIKSLGIRR</sequence>
<dbReference type="FunFam" id="1.10.287.10:FF:000002">
    <property type="entry name" value="30S ribosomal protein S15"/>
    <property type="match status" value="1"/>
</dbReference>
<proteinExistence type="inferred from homology"/>
<keyword evidence="12" id="KW-1185">Reference proteome</keyword>
<name>A0A143P8Y3_9STAP</name>
<evidence type="ECO:0000313" key="9">
    <source>
        <dbReference type="EMBL" id="QQS83276.1"/>
    </source>
</evidence>
<dbReference type="InterPro" id="IPR009068">
    <property type="entry name" value="uS15_NS1_RNA-bd_sf"/>
</dbReference>
<reference evidence="9 12" key="2">
    <citation type="submission" date="2021-01" db="EMBL/GenBank/DDBJ databases">
        <title>FDA dAtabase for Regulatory Grade micrObial Sequences (FDA-ARGOS): Supporting development and validation of Infectious Disease Dx tests.</title>
        <authorList>
            <person name="Sproer C."/>
            <person name="Gronow S."/>
            <person name="Severitt S."/>
            <person name="Schroder I."/>
            <person name="Tallon L."/>
            <person name="Sadzewicz L."/>
            <person name="Zhao X."/>
            <person name="Boylan J."/>
            <person name="Ott S."/>
            <person name="Bowen H."/>
            <person name="Vavikolanu K."/>
            <person name="Mehta A."/>
            <person name="Aluvathingal J."/>
            <person name="Nadendla S."/>
            <person name="Lowell S."/>
            <person name="Myers T."/>
            <person name="Yan Y."/>
            <person name="Sichtig H."/>
        </authorList>
    </citation>
    <scope>NUCLEOTIDE SEQUENCE [LARGE SCALE GENOMIC DNA]</scope>
    <source>
        <strain evidence="9 12">FDAARGOS_1148</strain>
    </source>
</reference>